<dbReference type="InterPro" id="IPR003594">
    <property type="entry name" value="HATPase_dom"/>
</dbReference>
<gene>
    <name evidence="13" type="ORF">G3I74_03335</name>
</gene>
<comment type="catalytic activity">
    <reaction evidence="1">
        <text>ATP + protein L-histidine = ADP + protein N-phospho-L-histidine.</text>
        <dbReference type="EC" id="2.7.13.3"/>
    </reaction>
</comment>
<dbReference type="EC" id="2.7.13.3" evidence="3"/>
<dbReference type="PANTHER" id="PTHR43065:SF10">
    <property type="entry name" value="PEROXIDE STRESS-ACTIVATED HISTIDINE KINASE MAK3"/>
    <property type="match status" value="1"/>
</dbReference>
<keyword evidence="10" id="KW-0812">Transmembrane</keyword>
<dbReference type="InterPro" id="IPR003660">
    <property type="entry name" value="HAMP_dom"/>
</dbReference>
<dbReference type="PROSITE" id="PS50885">
    <property type="entry name" value="HAMP"/>
    <property type="match status" value="1"/>
</dbReference>
<feature type="domain" description="HAMP" evidence="12">
    <location>
        <begin position="61"/>
        <end position="113"/>
    </location>
</feature>
<evidence type="ECO:0000256" key="9">
    <source>
        <dbReference type="ARBA" id="ARBA00023012"/>
    </source>
</evidence>
<dbReference type="PROSITE" id="PS50109">
    <property type="entry name" value="HIS_KIN"/>
    <property type="match status" value="1"/>
</dbReference>
<evidence type="ECO:0000313" key="14">
    <source>
        <dbReference type="Proteomes" id="UP000484885"/>
    </source>
</evidence>
<keyword evidence="7 13" id="KW-0418">Kinase</keyword>
<keyword evidence="10" id="KW-1133">Transmembrane helix</keyword>
<keyword evidence="5" id="KW-0808">Transferase</keyword>
<evidence type="ECO:0000256" key="2">
    <source>
        <dbReference type="ARBA" id="ARBA00004370"/>
    </source>
</evidence>
<evidence type="ECO:0000256" key="6">
    <source>
        <dbReference type="ARBA" id="ARBA00022741"/>
    </source>
</evidence>
<evidence type="ECO:0000313" key="13">
    <source>
        <dbReference type="EMBL" id="NDY94760.1"/>
    </source>
</evidence>
<feature type="transmembrane region" description="Helical" evidence="10">
    <location>
        <begin position="40"/>
        <end position="57"/>
    </location>
</feature>
<dbReference type="GO" id="GO:0016020">
    <property type="term" value="C:membrane"/>
    <property type="evidence" value="ECO:0007669"/>
    <property type="project" value="UniProtKB-SubCell"/>
</dbReference>
<dbReference type="AlphaFoldDB" id="A0A845UY14"/>
<feature type="transmembrane region" description="Helical" evidence="10">
    <location>
        <begin position="12"/>
        <end position="34"/>
    </location>
</feature>
<dbReference type="Pfam" id="PF02518">
    <property type="entry name" value="HATPase_c"/>
    <property type="match status" value="1"/>
</dbReference>
<evidence type="ECO:0000256" key="10">
    <source>
        <dbReference type="SAM" id="Phobius"/>
    </source>
</evidence>
<dbReference type="PRINTS" id="PR00344">
    <property type="entry name" value="BCTRLSENSOR"/>
</dbReference>
<comment type="subcellular location">
    <subcellularLocation>
        <location evidence="2">Membrane</location>
    </subcellularLocation>
</comment>
<sequence length="461" mass="49421">MRLSLRQRVWAALVGGVLWTVALLVGVASAWSWLDLHPGWLLAGTLLVLALLIGLAARLTHWALRPLAGASTVVEALRDGDYSLRLRETQLLGLDELAHSINLLADSLRATALNKRESGLLLGKILDEIELPVLAFRDDGVLTLSNPAARRLIGLRLHDGIDAETLGLAYLLDDELGASVRLVMPGGSGRFMVRRRHFRLGGVPHRLLVLAEVGSVLSSERNEAWQGLVRVMSHEINNSLSPIKSMAETWRARIARSGGDLDITALGDSLELIARRAASLSRFVGLYAGLAKLPPPSRAPIDIRQLATKVAALETRLAVKLDGPPCRFHADGDQLEQALINLVRNAVEACLDQDQPEVTVTWGVRADELELHVIDNGPGPPDSANLFVPFFTTKPGGSGIGLALVRRIAELHGGGLELLGRDDIDGGAVARLWLGCGISERPGQLGSESSSAATVTTSPPQ</sequence>
<evidence type="ECO:0000256" key="1">
    <source>
        <dbReference type="ARBA" id="ARBA00000085"/>
    </source>
</evidence>
<dbReference type="Proteomes" id="UP000484885">
    <property type="component" value="Unassembled WGS sequence"/>
</dbReference>
<keyword evidence="14" id="KW-1185">Reference proteome</keyword>
<dbReference type="GO" id="GO:0000160">
    <property type="term" value="P:phosphorelay signal transduction system"/>
    <property type="evidence" value="ECO:0007669"/>
    <property type="project" value="UniProtKB-KW"/>
</dbReference>
<dbReference type="Gene3D" id="3.30.565.10">
    <property type="entry name" value="Histidine kinase-like ATPase, C-terminal domain"/>
    <property type="match status" value="1"/>
</dbReference>
<keyword evidence="4" id="KW-0597">Phosphoprotein</keyword>
<dbReference type="InterPro" id="IPR036890">
    <property type="entry name" value="HATPase_C_sf"/>
</dbReference>
<dbReference type="EMBL" id="JAAGSC010000031">
    <property type="protein sequence ID" value="NDY94760.1"/>
    <property type="molecule type" value="Genomic_DNA"/>
</dbReference>
<organism evidence="13 14">
    <name type="scientific">Wenzhouxiangella limi</name>
    <dbReference type="NCBI Taxonomy" id="2707351"/>
    <lineage>
        <taxon>Bacteria</taxon>
        <taxon>Pseudomonadati</taxon>
        <taxon>Pseudomonadota</taxon>
        <taxon>Gammaproteobacteria</taxon>
        <taxon>Chromatiales</taxon>
        <taxon>Wenzhouxiangellaceae</taxon>
        <taxon>Wenzhouxiangella</taxon>
    </lineage>
</organism>
<reference evidence="13 14" key="1">
    <citation type="submission" date="2020-02" db="EMBL/GenBank/DDBJ databases">
        <authorList>
            <person name="Zhang X.-Y."/>
        </authorList>
    </citation>
    <scope>NUCLEOTIDE SEQUENCE [LARGE SCALE GENOMIC DNA]</scope>
    <source>
        <strain evidence="13 14">C33</strain>
    </source>
</reference>
<name>A0A845UY14_9GAMM</name>
<evidence type="ECO:0000259" key="11">
    <source>
        <dbReference type="PROSITE" id="PS50109"/>
    </source>
</evidence>
<accession>A0A845UY14</accession>
<dbReference type="GO" id="GO:0004673">
    <property type="term" value="F:protein histidine kinase activity"/>
    <property type="evidence" value="ECO:0007669"/>
    <property type="project" value="UniProtKB-EC"/>
</dbReference>
<dbReference type="PANTHER" id="PTHR43065">
    <property type="entry name" value="SENSOR HISTIDINE KINASE"/>
    <property type="match status" value="1"/>
</dbReference>
<proteinExistence type="predicted"/>
<dbReference type="InterPro" id="IPR005467">
    <property type="entry name" value="His_kinase_dom"/>
</dbReference>
<dbReference type="SMART" id="SM00387">
    <property type="entry name" value="HATPase_c"/>
    <property type="match status" value="1"/>
</dbReference>
<evidence type="ECO:0000256" key="4">
    <source>
        <dbReference type="ARBA" id="ARBA00022553"/>
    </source>
</evidence>
<feature type="domain" description="Histidine kinase" evidence="11">
    <location>
        <begin position="231"/>
        <end position="438"/>
    </location>
</feature>
<dbReference type="SUPFAM" id="SSF55874">
    <property type="entry name" value="ATPase domain of HSP90 chaperone/DNA topoisomerase II/histidine kinase"/>
    <property type="match status" value="1"/>
</dbReference>
<dbReference type="CDD" id="cd06225">
    <property type="entry name" value="HAMP"/>
    <property type="match status" value="1"/>
</dbReference>
<dbReference type="RefSeq" id="WP_164210144.1">
    <property type="nucleotide sequence ID" value="NZ_JAAGSC010000031.1"/>
</dbReference>
<dbReference type="Gene3D" id="6.10.340.10">
    <property type="match status" value="1"/>
</dbReference>
<keyword evidence="9" id="KW-0902">Two-component regulatory system</keyword>
<evidence type="ECO:0000256" key="7">
    <source>
        <dbReference type="ARBA" id="ARBA00022777"/>
    </source>
</evidence>
<protein>
    <recommendedName>
        <fullName evidence="3">histidine kinase</fullName>
        <ecNumber evidence="3">2.7.13.3</ecNumber>
    </recommendedName>
</protein>
<evidence type="ECO:0000256" key="5">
    <source>
        <dbReference type="ARBA" id="ARBA00022679"/>
    </source>
</evidence>
<comment type="caution">
    <text evidence="13">The sequence shown here is derived from an EMBL/GenBank/DDBJ whole genome shotgun (WGS) entry which is preliminary data.</text>
</comment>
<evidence type="ECO:0000256" key="3">
    <source>
        <dbReference type="ARBA" id="ARBA00012438"/>
    </source>
</evidence>
<dbReference type="Gene3D" id="1.10.287.130">
    <property type="match status" value="1"/>
</dbReference>
<dbReference type="SMART" id="SM00304">
    <property type="entry name" value="HAMP"/>
    <property type="match status" value="1"/>
</dbReference>
<keyword evidence="10" id="KW-0472">Membrane</keyword>
<dbReference type="InterPro" id="IPR004358">
    <property type="entry name" value="Sig_transdc_His_kin-like_C"/>
</dbReference>
<dbReference type="GO" id="GO:0005524">
    <property type="term" value="F:ATP binding"/>
    <property type="evidence" value="ECO:0007669"/>
    <property type="project" value="UniProtKB-KW"/>
</dbReference>
<evidence type="ECO:0000259" key="12">
    <source>
        <dbReference type="PROSITE" id="PS50885"/>
    </source>
</evidence>
<keyword evidence="6" id="KW-0547">Nucleotide-binding</keyword>
<keyword evidence="8" id="KW-0067">ATP-binding</keyword>
<evidence type="ECO:0000256" key="8">
    <source>
        <dbReference type="ARBA" id="ARBA00022840"/>
    </source>
</evidence>